<dbReference type="InterPro" id="IPR045784">
    <property type="entry name" value="Radical_SAM_N2"/>
</dbReference>
<dbReference type="EMBL" id="AFZE01000058">
    <property type="protein sequence ID" value="EHL10000.1"/>
    <property type="molecule type" value="Genomic_DNA"/>
</dbReference>
<dbReference type="Gene3D" id="3.80.30.20">
    <property type="entry name" value="tm_1862 like domain"/>
    <property type="match status" value="1"/>
</dbReference>
<proteinExistence type="predicted"/>
<dbReference type="CDD" id="cd01335">
    <property type="entry name" value="Radical_SAM"/>
    <property type="match status" value="1"/>
</dbReference>
<evidence type="ECO:0000259" key="1">
    <source>
        <dbReference type="PROSITE" id="PS51918"/>
    </source>
</evidence>
<dbReference type="InterPro" id="IPR023404">
    <property type="entry name" value="rSAM_horseshoe"/>
</dbReference>
<dbReference type="AlphaFoldDB" id="G9X3N5"/>
<dbReference type="Pfam" id="PF19864">
    <property type="entry name" value="Radical_SAM_N2"/>
    <property type="match status" value="1"/>
</dbReference>
<dbReference type="InterPro" id="IPR058240">
    <property type="entry name" value="rSAM_sf"/>
</dbReference>
<name>G9X3N5_9FIRM</name>
<sequence>MTDKQFYKILNKVEKPGRYIGKEKNSVIKDKNSVDVRFAFAFPDTYEIGMSHLGMQILYNLINSLDYAWCERVFAPNDDFEQEMRKQNIKLFSIESRSNMHEFDFLGFTLQYEMSFTNILNMFNLADIPYYSSDRDDKYPIIVAGGPCAYNCEPIADFIDVVQIGEGEEMMVEFLDLYRKHKNSPNYSKKAFLLDAARNIEGIYVPAFYDVSYNDDNTFKSITPKYEGVPEKIKKRIIKDFDKSFYPENIIVPNIEIVHSRIMLEIFRGCTRGCRFCQAGMLYRPIRERKLETLKSISKQMYNSTGYEEISLTSLSSSDYSDINGLIDELNEIYSDEKTAISLPSLRLDGFSLDTAQKVQKVKKSGMTFAPEAGSQRMRDVINKGVDTSDLDDTLTKIFTSGWHRVKLYSMIGLPYETYEDLDELRKLGYRALNIYKDTHNGKLTARMGVSLSASHFVPKPFTPFQWFGQNSLDEMKKKQFYIKDNIRNKNVSFSYHDPKTSRIEAVLARGDRRQSKAILRAYELGAKLDGWSEFFNYDTWIQAFEEVGLDVDFYATRQRDYEEIFPWDHIDCGVSKRYLILENERAKKEQLTHDCRKGCTGCMVNKDIATGLCG</sequence>
<dbReference type="InterPro" id="IPR007197">
    <property type="entry name" value="rSAM"/>
</dbReference>
<dbReference type="NCBIfam" id="TIGR03960">
    <property type="entry name" value="rSAM_fuse_unch"/>
    <property type="match status" value="1"/>
</dbReference>
<dbReference type="PANTHER" id="PTHR42731">
    <property type="entry name" value="SLL1084 PROTEIN"/>
    <property type="match status" value="1"/>
</dbReference>
<dbReference type="GO" id="GO:0051536">
    <property type="term" value="F:iron-sulfur cluster binding"/>
    <property type="evidence" value="ECO:0007669"/>
    <property type="project" value="InterPro"/>
</dbReference>
<dbReference type="RefSeq" id="WP_009525227.1">
    <property type="nucleotide sequence ID" value="NZ_JH414550.1"/>
</dbReference>
<evidence type="ECO:0000313" key="3">
    <source>
        <dbReference type="Proteomes" id="UP000006437"/>
    </source>
</evidence>
<dbReference type="SFLD" id="SFLDG01082">
    <property type="entry name" value="B12-binding_domain_containing"/>
    <property type="match status" value="1"/>
</dbReference>
<reference evidence="2 3" key="1">
    <citation type="submission" date="2011-08" db="EMBL/GenBank/DDBJ databases">
        <title>The Genome Sequence of Eubacteriaceae bacterium ACC19a.</title>
        <authorList>
            <consortium name="The Broad Institute Genome Sequencing Platform"/>
            <person name="Earl A."/>
            <person name="Ward D."/>
            <person name="Feldgarden M."/>
            <person name="Gevers D."/>
            <person name="Sizova M."/>
            <person name="Hazen A."/>
            <person name="Epstein S."/>
            <person name="Young S.K."/>
            <person name="Zeng Q."/>
            <person name="Gargeya S."/>
            <person name="Fitzgerald M."/>
            <person name="Haas B."/>
            <person name="Abouelleil A."/>
            <person name="Alvarado L."/>
            <person name="Arachchi H.M."/>
            <person name="Berlin A."/>
            <person name="Brown A."/>
            <person name="Chapman S.B."/>
            <person name="Chen Z."/>
            <person name="Dunbar C."/>
            <person name="Freedman E."/>
            <person name="Gearin G."/>
            <person name="Gellesch M."/>
            <person name="Goldberg J."/>
            <person name="Griggs A."/>
            <person name="Gujja S."/>
            <person name="Heiman D."/>
            <person name="Howarth C."/>
            <person name="Larson L."/>
            <person name="Lui A."/>
            <person name="MacDonald P.J.P."/>
            <person name="Montmayeur A."/>
            <person name="Murphy C."/>
            <person name="Neiman D."/>
            <person name="Pearson M."/>
            <person name="Priest M."/>
            <person name="Roberts A."/>
            <person name="Saif S."/>
            <person name="Shea T."/>
            <person name="Shenoy N."/>
            <person name="Sisk P."/>
            <person name="Stolte C."/>
            <person name="Sykes S."/>
            <person name="Wortman J."/>
            <person name="Nusbaum C."/>
            <person name="Birren B."/>
        </authorList>
    </citation>
    <scope>NUCLEOTIDE SEQUENCE [LARGE SCALE GENOMIC DNA]</scope>
    <source>
        <strain evidence="2 3">ACC19a</strain>
    </source>
</reference>
<dbReference type="PATRIC" id="fig|796937.3.peg.2231"/>
<protein>
    <recommendedName>
        <fullName evidence="1">Radical SAM core domain-containing protein</fullName>
    </recommendedName>
</protein>
<dbReference type="PANTHER" id="PTHR42731:SF1">
    <property type="entry name" value="RADICAL SAM DOMAIN PROTEIN"/>
    <property type="match status" value="1"/>
</dbReference>
<dbReference type="Proteomes" id="UP000006437">
    <property type="component" value="Unassembled WGS sequence"/>
</dbReference>
<dbReference type="PROSITE" id="PS51918">
    <property type="entry name" value="RADICAL_SAM"/>
    <property type="match status" value="1"/>
</dbReference>
<dbReference type="BioCyc" id="EBAC796937-HMP:GMGH-994-MONOMER"/>
<dbReference type="SUPFAM" id="SSF102114">
    <property type="entry name" value="Radical SAM enzymes"/>
    <property type="match status" value="1"/>
</dbReference>
<comment type="caution">
    <text evidence="2">The sequence shown here is derived from an EMBL/GenBank/DDBJ whole genome shotgun (WGS) entry which is preliminary data.</text>
</comment>
<dbReference type="GO" id="GO:0003824">
    <property type="term" value="F:catalytic activity"/>
    <property type="evidence" value="ECO:0007669"/>
    <property type="project" value="InterPro"/>
</dbReference>
<dbReference type="SMART" id="SM00729">
    <property type="entry name" value="Elp3"/>
    <property type="match status" value="1"/>
</dbReference>
<dbReference type="HOGENOM" id="CLU_011543_3_2_9"/>
<dbReference type="InterPro" id="IPR023862">
    <property type="entry name" value="CHP03960_rSAM"/>
</dbReference>
<dbReference type="Pfam" id="PF04055">
    <property type="entry name" value="Radical_SAM"/>
    <property type="match status" value="1"/>
</dbReference>
<gene>
    <name evidence="2" type="ORF">HMPREF9629_00992</name>
</gene>
<evidence type="ECO:0000313" key="2">
    <source>
        <dbReference type="EMBL" id="EHL10000.1"/>
    </source>
</evidence>
<dbReference type="SFLD" id="SFLDS00029">
    <property type="entry name" value="Radical_SAM"/>
    <property type="match status" value="1"/>
</dbReference>
<feature type="domain" description="Radical SAM core" evidence="1">
    <location>
        <begin position="256"/>
        <end position="495"/>
    </location>
</feature>
<organism evidence="2 3">
    <name type="scientific">Peptoanaerobacter stomatis</name>
    <dbReference type="NCBI Taxonomy" id="796937"/>
    <lineage>
        <taxon>Bacteria</taxon>
        <taxon>Bacillati</taxon>
        <taxon>Bacillota</taxon>
        <taxon>Clostridia</taxon>
        <taxon>Peptostreptococcales</taxon>
        <taxon>Filifactoraceae</taxon>
        <taxon>Peptoanaerobacter</taxon>
    </lineage>
</organism>
<dbReference type="InterPro" id="IPR006638">
    <property type="entry name" value="Elp3/MiaA/NifB-like_rSAM"/>
</dbReference>
<accession>G9X3N5</accession>